<reference evidence="2 3" key="1">
    <citation type="submission" date="2015-07" db="EMBL/GenBank/DDBJ databases">
        <title>Genome sequence of Levilinea saccharolytica DSM 16555.</title>
        <authorList>
            <person name="Hemp J."/>
            <person name="Ward L.M."/>
            <person name="Pace L.A."/>
            <person name="Fischer W.W."/>
        </authorList>
    </citation>
    <scope>NUCLEOTIDE SEQUENCE [LARGE SCALE GENOMIC DNA]</scope>
    <source>
        <strain evidence="2 3">KIBI-1</strain>
    </source>
</reference>
<evidence type="ECO:0000313" key="2">
    <source>
        <dbReference type="EMBL" id="KPL89828.1"/>
    </source>
</evidence>
<dbReference type="InterPro" id="IPR013216">
    <property type="entry name" value="Methyltransf_11"/>
</dbReference>
<dbReference type="GO" id="GO:0008757">
    <property type="term" value="F:S-adenosylmethionine-dependent methyltransferase activity"/>
    <property type="evidence" value="ECO:0007669"/>
    <property type="project" value="InterPro"/>
</dbReference>
<accession>A0A0P6XYL1</accession>
<dbReference type="SUPFAM" id="SSF53335">
    <property type="entry name" value="S-adenosyl-L-methionine-dependent methyltransferases"/>
    <property type="match status" value="1"/>
</dbReference>
<dbReference type="AlphaFoldDB" id="A0A0P6XYL1"/>
<gene>
    <name evidence="2" type="ORF">ADN01_02790</name>
</gene>
<dbReference type="Pfam" id="PF08241">
    <property type="entry name" value="Methyltransf_11"/>
    <property type="match status" value="1"/>
</dbReference>
<dbReference type="Gene3D" id="3.40.50.150">
    <property type="entry name" value="Vaccinia Virus protein VP39"/>
    <property type="match status" value="1"/>
</dbReference>
<comment type="caution">
    <text evidence="2">The sequence shown here is derived from an EMBL/GenBank/DDBJ whole genome shotgun (WGS) entry which is preliminary data.</text>
</comment>
<dbReference type="CDD" id="cd02440">
    <property type="entry name" value="AdoMet_MTases"/>
    <property type="match status" value="1"/>
</dbReference>
<dbReference type="RefSeq" id="WP_062417010.1">
    <property type="nucleotide sequence ID" value="NZ_DF967974.1"/>
</dbReference>
<protein>
    <recommendedName>
        <fullName evidence="1">Methyltransferase type 11 domain-containing protein</fullName>
    </recommendedName>
</protein>
<dbReference type="PANTHER" id="PTHR43591">
    <property type="entry name" value="METHYLTRANSFERASE"/>
    <property type="match status" value="1"/>
</dbReference>
<evidence type="ECO:0000313" key="3">
    <source>
        <dbReference type="Proteomes" id="UP000050501"/>
    </source>
</evidence>
<feature type="domain" description="Methyltransferase type 11" evidence="1">
    <location>
        <begin position="39"/>
        <end position="130"/>
    </location>
</feature>
<keyword evidence="3" id="KW-1185">Reference proteome</keyword>
<organism evidence="2 3">
    <name type="scientific">Levilinea saccharolytica</name>
    <dbReference type="NCBI Taxonomy" id="229921"/>
    <lineage>
        <taxon>Bacteria</taxon>
        <taxon>Bacillati</taxon>
        <taxon>Chloroflexota</taxon>
        <taxon>Anaerolineae</taxon>
        <taxon>Anaerolineales</taxon>
        <taxon>Anaerolineaceae</taxon>
        <taxon>Levilinea</taxon>
    </lineage>
</organism>
<dbReference type="EMBL" id="LGCM01000014">
    <property type="protein sequence ID" value="KPL89828.1"/>
    <property type="molecule type" value="Genomic_DNA"/>
</dbReference>
<name>A0A0P6XYL1_9CHLR</name>
<proteinExistence type="predicted"/>
<dbReference type="STRING" id="229921.ADN01_02790"/>
<dbReference type="InterPro" id="IPR029063">
    <property type="entry name" value="SAM-dependent_MTases_sf"/>
</dbReference>
<dbReference type="Proteomes" id="UP000050501">
    <property type="component" value="Unassembled WGS sequence"/>
</dbReference>
<evidence type="ECO:0000259" key="1">
    <source>
        <dbReference type="Pfam" id="PF08241"/>
    </source>
</evidence>
<sequence length="191" mass="20515">MGGFDHFDHFAPVYERFIRGGIQAGLQDLLGDLRGLRVLDAAGGTGRIAQSLTGAGAAAVVVTDASPAMLKQAQTKPGLQAAQALAEGLPFTQDHFDRILMVDALHHVIDQAQTAKELFRVLRPGGRLVVEEPDIDTFGVKLIAVAEKLAGMRSRILNARKMAALFALPQAQVRIQKGRGTVWVVVEKQAD</sequence>